<organism evidence="2 3">
    <name type="scientific">Streblomastix strix</name>
    <dbReference type="NCBI Taxonomy" id="222440"/>
    <lineage>
        <taxon>Eukaryota</taxon>
        <taxon>Metamonada</taxon>
        <taxon>Preaxostyla</taxon>
        <taxon>Oxymonadida</taxon>
        <taxon>Streblomastigidae</taxon>
        <taxon>Streblomastix</taxon>
    </lineage>
</organism>
<accession>A0A5J4TLV9</accession>
<feature type="non-terminal residue" evidence="2">
    <location>
        <position position="196"/>
    </location>
</feature>
<dbReference type="AlphaFoldDB" id="A0A5J4TLV9"/>
<evidence type="ECO:0000313" key="3">
    <source>
        <dbReference type="Proteomes" id="UP000324800"/>
    </source>
</evidence>
<feature type="transmembrane region" description="Helical" evidence="1">
    <location>
        <begin position="50"/>
        <end position="77"/>
    </location>
</feature>
<evidence type="ECO:0000313" key="2">
    <source>
        <dbReference type="EMBL" id="KAA6358743.1"/>
    </source>
</evidence>
<feature type="transmembrane region" description="Helical" evidence="1">
    <location>
        <begin position="154"/>
        <end position="173"/>
    </location>
</feature>
<evidence type="ECO:0000256" key="1">
    <source>
        <dbReference type="SAM" id="Phobius"/>
    </source>
</evidence>
<dbReference type="EMBL" id="SNRW01029431">
    <property type="protein sequence ID" value="KAA6358743.1"/>
    <property type="molecule type" value="Genomic_DNA"/>
</dbReference>
<dbReference type="GO" id="GO:0016020">
    <property type="term" value="C:membrane"/>
    <property type="evidence" value="ECO:0007669"/>
    <property type="project" value="TreeGrafter"/>
</dbReference>
<protein>
    <recommendedName>
        <fullName evidence="4">EamA domain-containing protein</fullName>
    </recommendedName>
</protein>
<dbReference type="Proteomes" id="UP000324800">
    <property type="component" value="Unassembled WGS sequence"/>
</dbReference>
<keyword evidence="1" id="KW-1133">Transmembrane helix</keyword>
<keyword evidence="1" id="KW-0812">Transmembrane</keyword>
<keyword evidence="1" id="KW-0472">Membrane</keyword>
<reference evidence="2 3" key="1">
    <citation type="submission" date="2019-03" db="EMBL/GenBank/DDBJ databases">
        <title>Single cell metagenomics reveals metabolic interactions within the superorganism composed of flagellate Streblomastix strix and complex community of Bacteroidetes bacteria on its surface.</title>
        <authorList>
            <person name="Treitli S.C."/>
            <person name="Kolisko M."/>
            <person name="Husnik F."/>
            <person name="Keeling P."/>
            <person name="Hampl V."/>
        </authorList>
    </citation>
    <scope>NUCLEOTIDE SEQUENCE [LARGE SCALE GENOMIC DNA]</scope>
    <source>
        <strain evidence="2">ST1C</strain>
    </source>
</reference>
<feature type="transmembrane region" description="Helical" evidence="1">
    <location>
        <begin position="129"/>
        <end position="147"/>
    </location>
</feature>
<feature type="transmembrane region" description="Helical" evidence="1">
    <location>
        <begin position="98"/>
        <end position="123"/>
    </location>
</feature>
<proteinExistence type="predicted"/>
<dbReference type="PANTHER" id="PTHR13146">
    <property type="match status" value="1"/>
</dbReference>
<comment type="caution">
    <text evidence="2">The sequence shown here is derived from an EMBL/GenBank/DDBJ whole genome shotgun (WGS) entry which is preliminary data.</text>
</comment>
<sequence>MLSGFARVALGLTMAASDGTSTILRKLQFQTQTKGLEKCTDQIHGFEKPWIQTCLMFIGEASVVFYLIANIIIRKYFKKVPHINSSSSSKFNRNNIHLLLYFMLFSLLDLAGTTIAGTGLLFIPGSAFQILRGAVIICTEVGSIFAFKRRSSVVKWVGIILVIICLILVGISVNTEGIESIVGKFRKLTRNIRENG</sequence>
<dbReference type="OrthoDB" id="29773at2759"/>
<gene>
    <name evidence="2" type="ORF">EZS28_045730</name>
</gene>
<name>A0A5J4TLV9_9EUKA</name>
<evidence type="ECO:0008006" key="4">
    <source>
        <dbReference type="Google" id="ProtNLM"/>
    </source>
</evidence>